<proteinExistence type="predicted"/>
<reference evidence="1 2" key="2">
    <citation type="submission" date="2021-08" db="EMBL/GenBank/DDBJ databases">
        <title>Massilia sp. R798.</title>
        <authorList>
            <person name="Baek J.H."/>
            <person name="Jung H.S."/>
            <person name="Kim K.R."/>
            <person name="Jeon C.O."/>
        </authorList>
    </citation>
    <scope>NUCLEOTIDE SEQUENCE [LARGE SCALE GENOMIC DNA]</scope>
    <source>
        <strain evidence="1 2">R798</strain>
    </source>
</reference>
<gene>
    <name evidence="1" type="ORF">I4X03_014555</name>
</gene>
<accession>A0ABS7SRB7</accession>
<keyword evidence="2" id="KW-1185">Reference proteome</keyword>
<name>A0ABS7SRB7_9BURK</name>
<sequence length="57" mass="5989">MAKEKAPAGAVKARVLRECDYGKCDEVVTLDGELVASLHGVLDAEPAAVEYAESLAK</sequence>
<dbReference type="RefSeq" id="WP_223468964.1">
    <property type="nucleotide sequence ID" value="NZ_JAFBIL020000005.1"/>
</dbReference>
<reference evidence="1 2" key="1">
    <citation type="submission" date="2021-01" db="EMBL/GenBank/DDBJ databases">
        <authorList>
            <person name="Ruan W."/>
            <person name="Khan S.A."/>
            <person name="Jeon C.O."/>
        </authorList>
    </citation>
    <scope>NUCLEOTIDE SEQUENCE [LARGE SCALE GENOMIC DNA]</scope>
    <source>
        <strain evidence="1 2">R798</strain>
    </source>
</reference>
<evidence type="ECO:0000313" key="1">
    <source>
        <dbReference type="EMBL" id="MBZ2208483.1"/>
    </source>
</evidence>
<evidence type="ECO:0000313" key="2">
    <source>
        <dbReference type="Proteomes" id="UP000809349"/>
    </source>
</evidence>
<protein>
    <submittedName>
        <fullName evidence="1">Uncharacterized protein</fullName>
    </submittedName>
</protein>
<organism evidence="1 2">
    <name type="scientific">Massilia soli</name>
    <dbReference type="NCBI Taxonomy" id="2792854"/>
    <lineage>
        <taxon>Bacteria</taxon>
        <taxon>Pseudomonadati</taxon>
        <taxon>Pseudomonadota</taxon>
        <taxon>Betaproteobacteria</taxon>
        <taxon>Burkholderiales</taxon>
        <taxon>Oxalobacteraceae</taxon>
        <taxon>Telluria group</taxon>
        <taxon>Massilia</taxon>
    </lineage>
</organism>
<dbReference type="EMBL" id="JAFBIL020000005">
    <property type="protein sequence ID" value="MBZ2208483.1"/>
    <property type="molecule type" value="Genomic_DNA"/>
</dbReference>
<comment type="caution">
    <text evidence="1">The sequence shown here is derived from an EMBL/GenBank/DDBJ whole genome shotgun (WGS) entry which is preliminary data.</text>
</comment>
<dbReference type="Proteomes" id="UP000809349">
    <property type="component" value="Unassembled WGS sequence"/>
</dbReference>